<dbReference type="AlphaFoldDB" id="A0A8D9DT07"/>
<feature type="domain" description="Reverse transcriptase" evidence="2">
    <location>
        <begin position="525"/>
        <end position="796"/>
    </location>
</feature>
<dbReference type="InterPro" id="IPR036691">
    <property type="entry name" value="Endo/exonu/phosph_ase_sf"/>
</dbReference>
<dbReference type="InterPro" id="IPR005135">
    <property type="entry name" value="Endo/exonuclease/phosphatase"/>
</dbReference>
<dbReference type="CDD" id="cd01650">
    <property type="entry name" value="RT_nLTR_like"/>
    <property type="match status" value="1"/>
</dbReference>
<accession>A0A8D9DT07</accession>
<evidence type="ECO:0000256" key="1">
    <source>
        <dbReference type="SAM" id="MobiDB-lite"/>
    </source>
</evidence>
<dbReference type="GO" id="GO:0003824">
    <property type="term" value="F:catalytic activity"/>
    <property type="evidence" value="ECO:0007669"/>
    <property type="project" value="InterPro"/>
</dbReference>
<evidence type="ECO:0000259" key="2">
    <source>
        <dbReference type="PROSITE" id="PS50878"/>
    </source>
</evidence>
<dbReference type="Gene3D" id="3.30.70.270">
    <property type="match status" value="1"/>
</dbReference>
<evidence type="ECO:0000313" key="3">
    <source>
        <dbReference type="EMBL" id="CAG6728696.1"/>
    </source>
</evidence>
<dbReference type="CDD" id="cd09076">
    <property type="entry name" value="L1-EN"/>
    <property type="match status" value="1"/>
</dbReference>
<dbReference type="Gene3D" id="3.60.10.10">
    <property type="entry name" value="Endonuclease/exonuclease/phosphatase"/>
    <property type="match status" value="1"/>
</dbReference>
<dbReference type="InterPro" id="IPR000477">
    <property type="entry name" value="RT_dom"/>
</dbReference>
<sequence length="892" mass="104546">MNTPREEINTTDHGHRNPRSGRRSNKASQVVSLRNPCAKFRIGTWNVKTLLKAGKVEELKQEMKRAELDILGICETRWAGNGDFTSEDFRIIHSGNEKRGKNGVALILRGKWRNNVLNTYHVNDRIMMIKIHAEPTDIYIIQVYFPTSNSDDEEVEHMYEQLEDLFKITEEKSNVFITGDFNASVGEQNFTSNTMGKFGLGKQNERGVRLIEFCEQMDMIITNTFFETPKRRRYTWKAPGDINRFQIDFILVKKRYRNQIKSSHSYPGFDIDSDHNLVLAKCNIKFKRRKKDIEKKWAVDKLKFDPVLKSFQEEMEKTDNNSWEELKSTITLNADKTLGKNILEPKKPWMTADILELIKERNYWRNKDYEKYKRIKNTVTTECRKAKERWMDENSAEIEYMMNRNNNGVYAKVKRLQYEPKTRSNIVKDKEGKIMFDNEKVANRWKEYMEELYVGQEITNEDQYIENEEEVGNNMKGPPIDENEFNKALKEISDRKATGVDGIPAEILKSLDDKTKKSLFKIISNAYENGSLPSDFIQSRTITIPKKGSATECSNYRTIALLSHASKILLNIIKNRLKRRIDTHLGEDQFGFRSQTGTREAILALRQILERRIDVNEDTYLAFVDLEKAFDKVDWSLLFETLRNTGIDWKDRRFILNLYKSQSTIIDVNGSKKEANIRQGVRQGCPLSPYLFNLFIEAAINEVKENTLGVIINGQQFHSIRFADDIALLANSEEDINQMLNCLDTTLNKFKLKINAKKTKAMVVSKRYDQNMTANIKLKNERIEHVQEFCYLGSLITYENKSKKEIRRRIALAKQAFERKKALLTNKNLSIGTKKKFIKTYIWSLLLYGCETWTMGKYEKDRLEAMEMWLWRRMTRTRWIEEKRNTAYQSLP</sequence>
<protein>
    <submittedName>
        <fullName evidence="3">Craniofacial development protein 2</fullName>
    </submittedName>
</protein>
<dbReference type="GO" id="GO:0071897">
    <property type="term" value="P:DNA biosynthetic process"/>
    <property type="evidence" value="ECO:0007669"/>
    <property type="project" value="UniProtKB-ARBA"/>
</dbReference>
<dbReference type="EMBL" id="HBUF01376863">
    <property type="protein sequence ID" value="CAG6728696.1"/>
    <property type="molecule type" value="Transcribed_RNA"/>
</dbReference>
<dbReference type="InterPro" id="IPR043128">
    <property type="entry name" value="Rev_trsase/Diguanyl_cyclase"/>
</dbReference>
<dbReference type="SUPFAM" id="SSF56672">
    <property type="entry name" value="DNA/RNA polymerases"/>
    <property type="match status" value="1"/>
</dbReference>
<organism evidence="3">
    <name type="scientific">Cacopsylla melanoneura</name>
    <dbReference type="NCBI Taxonomy" id="428564"/>
    <lineage>
        <taxon>Eukaryota</taxon>
        <taxon>Metazoa</taxon>
        <taxon>Ecdysozoa</taxon>
        <taxon>Arthropoda</taxon>
        <taxon>Hexapoda</taxon>
        <taxon>Insecta</taxon>
        <taxon>Pterygota</taxon>
        <taxon>Neoptera</taxon>
        <taxon>Paraneoptera</taxon>
        <taxon>Hemiptera</taxon>
        <taxon>Sternorrhyncha</taxon>
        <taxon>Psylloidea</taxon>
        <taxon>Psyllidae</taxon>
        <taxon>Psyllinae</taxon>
        <taxon>Cacopsylla</taxon>
    </lineage>
</organism>
<feature type="region of interest" description="Disordered" evidence="1">
    <location>
        <begin position="1"/>
        <end position="29"/>
    </location>
</feature>
<dbReference type="PANTHER" id="PTHR47027">
    <property type="entry name" value="REVERSE TRANSCRIPTASE DOMAIN-CONTAINING PROTEIN"/>
    <property type="match status" value="1"/>
</dbReference>
<dbReference type="Pfam" id="PF03372">
    <property type="entry name" value="Exo_endo_phos"/>
    <property type="match status" value="1"/>
</dbReference>
<feature type="compositionally biased region" description="Basic and acidic residues" evidence="1">
    <location>
        <begin position="1"/>
        <end position="15"/>
    </location>
</feature>
<reference evidence="3" key="1">
    <citation type="submission" date="2021-05" db="EMBL/GenBank/DDBJ databases">
        <authorList>
            <person name="Alioto T."/>
            <person name="Alioto T."/>
            <person name="Gomez Garrido J."/>
        </authorList>
    </citation>
    <scope>NUCLEOTIDE SEQUENCE</scope>
</reference>
<dbReference type="PANTHER" id="PTHR47027:SF8">
    <property type="entry name" value="RIBONUCLEASE H"/>
    <property type="match status" value="1"/>
</dbReference>
<dbReference type="SUPFAM" id="SSF56219">
    <property type="entry name" value="DNase I-like"/>
    <property type="match status" value="1"/>
</dbReference>
<dbReference type="Pfam" id="PF00078">
    <property type="entry name" value="RVT_1"/>
    <property type="match status" value="1"/>
</dbReference>
<dbReference type="InterPro" id="IPR043502">
    <property type="entry name" value="DNA/RNA_pol_sf"/>
</dbReference>
<feature type="compositionally biased region" description="Basic residues" evidence="1">
    <location>
        <begin position="16"/>
        <end position="25"/>
    </location>
</feature>
<name>A0A8D9DT07_9HEMI</name>
<dbReference type="PROSITE" id="PS50878">
    <property type="entry name" value="RT_POL"/>
    <property type="match status" value="1"/>
</dbReference>
<proteinExistence type="predicted"/>